<dbReference type="STRING" id="45607.A0A2T0FK05"/>
<dbReference type="EMBL" id="NDIQ01000021">
    <property type="protein sequence ID" value="PRT55321.1"/>
    <property type="molecule type" value="Genomic_DNA"/>
</dbReference>
<dbReference type="InterPro" id="IPR018814">
    <property type="entry name" value="DUF5427"/>
</dbReference>
<feature type="compositionally biased region" description="Polar residues" evidence="1">
    <location>
        <begin position="78"/>
        <end position="88"/>
    </location>
</feature>
<dbReference type="Proteomes" id="UP000238350">
    <property type="component" value="Unassembled WGS sequence"/>
</dbReference>
<gene>
    <name evidence="2" type="ORF">B9G98_02941</name>
</gene>
<dbReference type="RefSeq" id="XP_024665266.1">
    <property type="nucleotide sequence ID" value="XM_024809498.1"/>
</dbReference>
<feature type="compositionally biased region" description="Basic residues" evidence="1">
    <location>
        <begin position="38"/>
        <end position="47"/>
    </location>
</feature>
<accession>A0A2T0FK05</accession>
<evidence type="ECO:0000256" key="1">
    <source>
        <dbReference type="SAM" id="MobiDB-lite"/>
    </source>
</evidence>
<dbReference type="PANTHER" id="PTHR28265:SF1">
    <property type="entry name" value="MAINTENANCE OF TELOMERE CAPPING PROTEIN 1"/>
    <property type="match status" value="1"/>
</dbReference>
<reference evidence="2 3" key="1">
    <citation type="submission" date="2017-04" db="EMBL/GenBank/DDBJ databases">
        <title>Genome sequencing of [Candida] sorbophila.</title>
        <authorList>
            <person name="Ahn J.O."/>
        </authorList>
    </citation>
    <scope>NUCLEOTIDE SEQUENCE [LARGE SCALE GENOMIC DNA]</scope>
    <source>
        <strain evidence="2 3">DS02</strain>
    </source>
</reference>
<dbReference type="PANTHER" id="PTHR28265">
    <property type="entry name" value="MAINTENANCE OF TELOMERE CAPPING PROTEIN 1"/>
    <property type="match status" value="1"/>
</dbReference>
<name>A0A2T0FK05_9ASCO</name>
<proteinExistence type="predicted"/>
<feature type="region of interest" description="Disordered" evidence="1">
    <location>
        <begin position="1"/>
        <end position="124"/>
    </location>
</feature>
<evidence type="ECO:0000313" key="3">
    <source>
        <dbReference type="Proteomes" id="UP000238350"/>
    </source>
</evidence>
<feature type="compositionally biased region" description="Polar residues" evidence="1">
    <location>
        <begin position="108"/>
        <end position="124"/>
    </location>
</feature>
<keyword evidence="3" id="KW-1185">Reference proteome</keyword>
<dbReference type="Pfam" id="PF10310">
    <property type="entry name" value="DUF5427"/>
    <property type="match status" value="1"/>
</dbReference>
<sequence>MLAQAADIRHTPTHTPASIMSGEDDVLQLLDSIDRERTKKQRARKPIKPREKRADADVMEFLDEVSKSSTPTPPVLTEGTQTSEQLLVQSVKPKPPKAQVSMEEETVKVTTSDSPRSETTAATSDPITSISSWWSRNKDGLWDQAANAATVAKSHATDVVKQAEAKVSEMQKDQGTSAFAFSSWQKSISSVLQTIVPPIGRHEQLKINIFHDMVGYQNIDSLVHEVFARVMDQVEGGGDLNMVVQKGKERHLAQEANDHTLKLNAFVGSYENGKKLAKANIEELISSQTSSPNPEGENFIQHSELFVSIQPVISDQIHDTDLTLQNGGFYFIIYLADHHHKIELTTASQNFPSRWAEILDASAATGPETTSDTKEWILEWVESGLQLAVGVVAQKYVFMRMGLDPSK</sequence>
<dbReference type="AlphaFoldDB" id="A0A2T0FK05"/>
<dbReference type="GeneID" id="36516689"/>
<dbReference type="OrthoDB" id="5594977at2759"/>
<protein>
    <submittedName>
        <fullName evidence="2">Maintenance of telomere capping protein 1</fullName>
    </submittedName>
</protein>
<comment type="caution">
    <text evidence="2">The sequence shown here is derived from an EMBL/GenBank/DDBJ whole genome shotgun (WGS) entry which is preliminary data.</text>
</comment>
<organism evidence="2 3">
    <name type="scientific">Wickerhamiella sorbophila</name>
    <dbReference type="NCBI Taxonomy" id="45607"/>
    <lineage>
        <taxon>Eukaryota</taxon>
        <taxon>Fungi</taxon>
        <taxon>Dikarya</taxon>
        <taxon>Ascomycota</taxon>
        <taxon>Saccharomycotina</taxon>
        <taxon>Dipodascomycetes</taxon>
        <taxon>Dipodascales</taxon>
        <taxon>Trichomonascaceae</taxon>
        <taxon>Wickerhamiella</taxon>
    </lineage>
</organism>
<evidence type="ECO:0000313" key="2">
    <source>
        <dbReference type="EMBL" id="PRT55321.1"/>
    </source>
</evidence>